<dbReference type="InterPro" id="IPR036986">
    <property type="entry name" value="S4_RNA-bd_sf"/>
</dbReference>
<dbReference type="InParanoid" id="A0A1D3D9D9"/>
<dbReference type="VEuPathDB" id="ToxoDB:cyc_03847"/>
<evidence type="ECO:0000313" key="3">
    <source>
        <dbReference type="EMBL" id="OEH80074.1"/>
    </source>
</evidence>
<dbReference type="Proteomes" id="UP000095192">
    <property type="component" value="Unassembled WGS sequence"/>
</dbReference>
<name>A0A1D3D9D9_9EIME</name>
<dbReference type="AlphaFoldDB" id="A0A1D3D9D9"/>
<accession>A0A1D3D9D9</accession>
<dbReference type="InterPro" id="IPR050343">
    <property type="entry name" value="RsuA_PseudoU_synthase"/>
</dbReference>
<proteinExistence type="predicted"/>
<evidence type="ECO:0000313" key="4">
    <source>
        <dbReference type="Proteomes" id="UP000095192"/>
    </source>
</evidence>
<dbReference type="EMBL" id="JROU02000195">
    <property type="protein sequence ID" value="OEH80074.1"/>
    <property type="molecule type" value="Genomic_DNA"/>
</dbReference>
<dbReference type="PANTHER" id="PTHR47683">
    <property type="entry name" value="PSEUDOURIDINE SYNTHASE FAMILY PROTEIN-RELATED"/>
    <property type="match status" value="1"/>
</dbReference>
<keyword evidence="2" id="KW-0694">RNA-binding</keyword>
<dbReference type="VEuPathDB" id="ToxoDB:LOC34620472"/>
<sequence>MVIARTLQLRRTRLEWLTRRLALSGGMSRREALAAIEKGAVQVEGRTATRDVEVCDEADISFKGQRIPASAALPALFGMHKPPRVACTYTLKASGPTLKSILAQVPPLDAHKLKEVRERPSEDSAVHMQAERGSLTRVTSNEWHREEVRGSNWEAGRNAEAGRDEGLYTERQGDGSLRACGTEKTINSSTNGNTLWNVPGHLIPVNYLPLHAEGLVLLTNDGGFAHALRNPLNKIVTAYDFRVSGQLPSMELWRQWAMGVCRDGVDYGRVWVQLLRPCPSGGWLRDGFYSQLKLVEPPGADFRSLLGSCGLKIRRVRLYSFGPYMSSSVPAGPLIPLPIDQALLPLAPVQRPRLMLVPLEGEIQATLDATAHLGSLKGGGFPAARLLKENSALANQRLIKAR</sequence>
<dbReference type="Gene3D" id="3.30.70.1560">
    <property type="entry name" value="Alpha-L RNA-binding motif"/>
    <property type="match status" value="1"/>
</dbReference>
<dbReference type="PANTHER" id="PTHR47683:SF2">
    <property type="entry name" value="RNA-BINDING S4 DOMAIN-CONTAINING PROTEIN"/>
    <property type="match status" value="1"/>
</dbReference>
<dbReference type="PROSITE" id="PS50889">
    <property type="entry name" value="S4"/>
    <property type="match status" value="1"/>
</dbReference>
<keyword evidence="1" id="KW-0413">Isomerase</keyword>
<dbReference type="InterPro" id="IPR042092">
    <property type="entry name" value="PsdUridine_s_RsuA/RluB/E/F_cat"/>
</dbReference>
<evidence type="ECO:0000256" key="1">
    <source>
        <dbReference type="ARBA" id="ARBA00023235"/>
    </source>
</evidence>
<organism evidence="3 4">
    <name type="scientific">Cyclospora cayetanensis</name>
    <dbReference type="NCBI Taxonomy" id="88456"/>
    <lineage>
        <taxon>Eukaryota</taxon>
        <taxon>Sar</taxon>
        <taxon>Alveolata</taxon>
        <taxon>Apicomplexa</taxon>
        <taxon>Conoidasida</taxon>
        <taxon>Coccidia</taxon>
        <taxon>Eucoccidiorida</taxon>
        <taxon>Eimeriorina</taxon>
        <taxon>Eimeriidae</taxon>
        <taxon>Cyclospora</taxon>
    </lineage>
</organism>
<dbReference type="InterPro" id="IPR020094">
    <property type="entry name" value="TruA/RsuA/RluB/E/F_N"/>
</dbReference>
<reference evidence="3 4" key="1">
    <citation type="journal article" date="2016" name="BMC Genomics">
        <title>Comparative genomics reveals Cyclospora cayetanensis possesses coccidia-like metabolism and invasion components but unique surface antigens.</title>
        <authorList>
            <person name="Liu S."/>
            <person name="Wang L."/>
            <person name="Zheng H."/>
            <person name="Xu Z."/>
            <person name="Roellig D.M."/>
            <person name="Li N."/>
            <person name="Frace M.A."/>
            <person name="Tang K."/>
            <person name="Arrowood M.J."/>
            <person name="Moss D.M."/>
            <person name="Zhang L."/>
            <person name="Feng Y."/>
            <person name="Xiao L."/>
        </authorList>
    </citation>
    <scope>NUCLEOTIDE SEQUENCE [LARGE SCALE GENOMIC DNA]</scope>
    <source>
        <strain evidence="3 4">CHN_HEN01</strain>
    </source>
</reference>
<comment type="caution">
    <text evidence="3">The sequence shown here is derived from an EMBL/GenBank/DDBJ whole genome shotgun (WGS) entry which is preliminary data.</text>
</comment>
<protein>
    <submittedName>
        <fullName evidence="3">Uncharacterized protein</fullName>
    </submittedName>
</protein>
<gene>
    <name evidence="3" type="ORF">cyc_03847</name>
</gene>
<dbReference type="GO" id="GO:0001522">
    <property type="term" value="P:pseudouridine synthesis"/>
    <property type="evidence" value="ECO:0007669"/>
    <property type="project" value="InterPro"/>
</dbReference>
<dbReference type="SUPFAM" id="SSF55120">
    <property type="entry name" value="Pseudouridine synthase"/>
    <property type="match status" value="1"/>
</dbReference>
<dbReference type="InterPro" id="IPR020103">
    <property type="entry name" value="PsdUridine_synth_cat_dom_sf"/>
</dbReference>
<evidence type="ECO:0000256" key="2">
    <source>
        <dbReference type="PROSITE-ProRule" id="PRU00182"/>
    </source>
</evidence>
<dbReference type="GO" id="GO:0003723">
    <property type="term" value="F:RNA binding"/>
    <property type="evidence" value="ECO:0007669"/>
    <property type="project" value="UniProtKB-KW"/>
</dbReference>
<dbReference type="GO" id="GO:0009982">
    <property type="term" value="F:pseudouridine synthase activity"/>
    <property type="evidence" value="ECO:0007669"/>
    <property type="project" value="InterPro"/>
</dbReference>
<dbReference type="Gene3D" id="3.30.70.580">
    <property type="entry name" value="Pseudouridine synthase I, catalytic domain, N-terminal subdomain"/>
    <property type="match status" value="1"/>
</dbReference>
<keyword evidence="4" id="KW-1185">Reference proteome</keyword>
<dbReference type="Gene3D" id="3.10.290.10">
    <property type="entry name" value="RNA-binding S4 domain"/>
    <property type="match status" value="1"/>
</dbReference>